<keyword evidence="2" id="KW-1185">Reference proteome</keyword>
<organism evidence="1 2">
    <name type="scientific">Oryza meyeriana var. granulata</name>
    <dbReference type="NCBI Taxonomy" id="110450"/>
    <lineage>
        <taxon>Eukaryota</taxon>
        <taxon>Viridiplantae</taxon>
        <taxon>Streptophyta</taxon>
        <taxon>Embryophyta</taxon>
        <taxon>Tracheophyta</taxon>
        <taxon>Spermatophyta</taxon>
        <taxon>Magnoliopsida</taxon>
        <taxon>Liliopsida</taxon>
        <taxon>Poales</taxon>
        <taxon>Poaceae</taxon>
        <taxon>BOP clade</taxon>
        <taxon>Oryzoideae</taxon>
        <taxon>Oryzeae</taxon>
        <taxon>Oryzinae</taxon>
        <taxon>Oryza</taxon>
        <taxon>Oryza meyeriana</taxon>
    </lineage>
</organism>
<evidence type="ECO:0000313" key="2">
    <source>
        <dbReference type="Proteomes" id="UP000479710"/>
    </source>
</evidence>
<proteinExistence type="predicted"/>
<dbReference type="EMBL" id="SPHZ02000001">
    <property type="protein sequence ID" value="KAF0932089.1"/>
    <property type="molecule type" value="Genomic_DNA"/>
</dbReference>
<gene>
    <name evidence="1" type="ORF">E2562_007885</name>
</gene>
<sequence length="125" mass="13829">MYGCAKGMKWQYLLKRSTTVRMTDFPRTRAKPLLFQERREGCCDGAVVVDEFAVVAHQTEEAGHCSRRTELGPVVDRLDLGRIHGHARLGDDMAEVGDGVNAERTLGALDEEAVMAQHGEDDAEV</sequence>
<comment type="caution">
    <text evidence="1">The sequence shown here is derived from an EMBL/GenBank/DDBJ whole genome shotgun (WGS) entry which is preliminary data.</text>
</comment>
<dbReference type="OrthoDB" id="10550614at2759"/>
<protein>
    <submittedName>
        <fullName evidence="1">Uncharacterized protein</fullName>
    </submittedName>
</protein>
<accession>A0A6G1F5H6</accession>
<evidence type="ECO:0000313" key="1">
    <source>
        <dbReference type="EMBL" id="KAF0932089.1"/>
    </source>
</evidence>
<name>A0A6G1F5H6_9ORYZ</name>
<dbReference type="Proteomes" id="UP000479710">
    <property type="component" value="Unassembled WGS sequence"/>
</dbReference>
<dbReference type="AlphaFoldDB" id="A0A6G1F5H6"/>
<reference evidence="1 2" key="1">
    <citation type="submission" date="2019-11" db="EMBL/GenBank/DDBJ databases">
        <title>Whole genome sequence of Oryza granulata.</title>
        <authorList>
            <person name="Li W."/>
        </authorList>
    </citation>
    <scope>NUCLEOTIDE SEQUENCE [LARGE SCALE GENOMIC DNA]</scope>
    <source>
        <strain evidence="2">cv. Menghai</strain>
        <tissue evidence="1">Leaf</tissue>
    </source>
</reference>